<dbReference type="InterPro" id="IPR004117">
    <property type="entry name" value="7tm6_olfct_rcpt"/>
</dbReference>
<evidence type="ECO:0000256" key="10">
    <source>
        <dbReference type="RuleBase" id="RU351113"/>
    </source>
</evidence>
<evidence type="ECO:0000256" key="9">
    <source>
        <dbReference type="ARBA" id="ARBA00023224"/>
    </source>
</evidence>
<reference evidence="11" key="1">
    <citation type="journal article" date="2018" name="Insect Mol. Biol.">
        <title>An odorant receptor mediates the attractiveness of cis-jasmone to Campoletis chlorideae, the endoparasitoid of Helicoverpa armigera.</title>
        <authorList>
            <person name="Sun Y.L."/>
            <person name="Dong J.F."/>
            <person name="Ning C."/>
            <person name="Ding P.P."/>
            <person name="Huang L.Q."/>
            <person name="Sun J.G."/>
            <person name="Wang C.Z."/>
        </authorList>
    </citation>
    <scope>NUCLEOTIDE SEQUENCE</scope>
    <source>
        <strain evidence="11">CchlOR10</strain>
    </source>
</reference>
<evidence type="ECO:0000256" key="6">
    <source>
        <dbReference type="ARBA" id="ARBA00022989"/>
    </source>
</evidence>
<feature type="transmembrane region" description="Helical" evidence="10">
    <location>
        <begin position="72"/>
        <end position="92"/>
    </location>
</feature>
<dbReference type="GO" id="GO:0007165">
    <property type="term" value="P:signal transduction"/>
    <property type="evidence" value="ECO:0007669"/>
    <property type="project" value="UniProtKB-KW"/>
</dbReference>
<evidence type="ECO:0000256" key="1">
    <source>
        <dbReference type="ARBA" id="ARBA00004651"/>
    </source>
</evidence>
<keyword evidence="4 10" id="KW-0812">Transmembrane</keyword>
<dbReference type="PANTHER" id="PTHR21137">
    <property type="entry name" value="ODORANT RECEPTOR"/>
    <property type="match status" value="1"/>
</dbReference>
<comment type="subcellular location">
    <subcellularLocation>
        <location evidence="1 10">Cell membrane</location>
        <topology evidence="1 10">Multi-pass membrane protein</topology>
    </subcellularLocation>
</comment>
<feature type="transmembrane region" description="Helical" evidence="10">
    <location>
        <begin position="136"/>
        <end position="158"/>
    </location>
</feature>
<keyword evidence="5 10" id="KW-0552">Olfaction</keyword>
<dbReference type="PANTHER" id="PTHR21137:SF35">
    <property type="entry name" value="ODORANT RECEPTOR 19A-RELATED"/>
    <property type="match status" value="1"/>
</dbReference>
<keyword evidence="7 10" id="KW-0472">Membrane</keyword>
<comment type="similarity">
    <text evidence="10">Belongs to the insect chemoreceptor superfamily. Heteromeric odorant receptor channel (TC 1.A.69) family.</text>
</comment>
<protein>
    <recommendedName>
        <fullName evidence="10">Odorant receptor</fullName>
    </recommendedName>
</protein>
<sequence>MKKTTDSGRSTHRQALDATITSLRYSGLWVFNNPTSWFEKIYKLYNKLVTLIVCIFALTVFFDLCFNYDDLIILTDDGCILAGICVIIFKIYTFQTRSKRIKNIIETIHTPIDTLNRSSDPGVQTVVRTCSFYEKLLLHGFWAIGGILSVALIFLVPVEKGDLPIRAKYPFDVRISPMHEIAFFVQACAVSIGLMAIIGMDSMVIGLYKWINVQLVILNANYENCLNSKSKNAALISKPLPPETDLFSTSKHMKSIVTIDRFIPFNENEVRAINDHDSFVRRFKICIINHQRLINGVDELNDLFSTSMSVQLFSSFSMICFTGFQAVLGAKNLTSLLKFGVYLGAAFSQLLNWCWTGNSLVYQSASLSTSQWLSGWEDNHTPEVIHLLIISLMRSKKPLSLKAGKFYTMSMETFIAILRSSYSFFALLTEVSSV</sequence>
<evidence type="ECO:0000313" key="11">
    <source>
        <dbReference type="EMBL" id="AXM05130.1"/>
    </source>
</evidence>
<evidence type="ECO:0000256" key="3">
    <source>
        <dbReference type="ARBA" id="ARBA00022606"/>
    </source>
</evidence>
<accession>A0A346D3W0</accession>
<dbReference type="GO" id="GO:0005886">
    <property type="term" value="C:plasma membrane"/>
    <property type="evidence" value="ECO:0007669"/>
    <property type="project" value="UniProtKB-SubCell"/>
</dbReference>
<evidence type="ECO:0000256" key="5">
    <source>
        <dbReference type="ARBA" id="ARBA00022725"/>
    </source>
</evidence>
<keyword evidence="2" id="KW-1003">Cell membrane</keyword>
<dbReference type="EMBL" id="MG859302">
    <property type="protein sequence ID" value="AXM05130.1"/>
    <property type="molecule type" value="mRNA"/>
</dbReference>
<organism evidence="11">
    <name type="scientific">Campoletis chlorideae</name>
    <dbReference type="NCBI Taxonomy" id="219166"/>
    <lineage>
        <taxon>Eukaryota</taxon>
        <taxon>Metazoa</taxon>
        <taxon>Ecdysozoa</taxon>
        <taxon>Arthropoda</taxon>
        <taxon>Hexapoda</taxon>
        <taxon>Insecta</taxon>
        <taxon>Pterygota</taxon>
        <taxon>Neoptera</taxon>
        <taxon>Endopterygota</taxon>
        <taxon>Hymenoptera</taxon>
        <taxon>Apocrita</taxon>
        <taxon>Ichneumonoidea</taxon>
        <taxon>Ichneumonidae</taxon>
        <taxon>Campopleginae</taxon>
        <taxon>Dusona group</taxon>
        <taxon>Campoletis</taxon>
    </lineage>
</organism>
<dbReference type="GO" id="GO:0005549">
    <property type="term" value="F:odorant binding"/>
    <property type="evidence" value="ECO:0007669"/>
    <property type="project" value="InterPro"/>
</dbReference>
<keyword evidence="9 10" id="KW-0807">Transducer</keyword>
<evidence type="ECO:0000256" key="8">
    <source>
        <dbReference type="ARBA" id="ARBA00023170"/>
    </source>
</evidence>
<feature type="transmembrane region" description="Helical" evidence="10">
    <location>
        <begin position="178"/>
        <end position="200"/>
    </location>
</feature>
<dbReference type="GO" id="GO:0004984">
    <property type="term" value="F:olfactory receptor activity"/>
    <property type="evidence" value="ECO:0007669"/>
    <property type="project" value="InterPro"/>
</dbReference>
<evidence type="ECO:0000256" key="4">
    <source>
        <dbReference type="ARBA" id="ARBA00022692"/>
    </source>
</evidence>
<keyword evidence="6 10" id="KW-1133">Transmembrane helix</keyword>
<proteinExistence type="evidence at transcript level"/>
<dbReference type="AlphaFoldDB" id="A0A346D3W0"/>
<keyword evidence="8 10" id="KW-0675">Receptor</keyword>
<keyword evidence="3 10" id="KW-0716">Sensory transduction</keyword>
<evidence type="ECO:0000256" key="2">
    <source>
        <dbReference type="ARBA" id="ARBA00022475"/>
    </source>
</evidence>
<evidence type="ECO:0000256" key="7">
    <source>
        <dbReference type="ARBA" id="ARBA00023136"/>
    </source>
</evidence>
<reference evidence="11" key="2">
    <citation type="submission" date="2018-01" db="EMBL/GenBank/DDBJ databases">
        <authorList>
            <person name="Gaut B.S."/>
            <person name="Morton B.R."/>
            <person name="Clegg M.T."/>
            <person name="Duvall M.R."/>
        </authorList>
    </citation>
    <scope>NUCLEOTIDE SEQUENCE</scope>
    <source>
        <strain evidence="11">CchlOR10</strain>
    </source>
</reference>
<dbReference type="Pfam" id="PF02949">
    <property type="entry name" value="7tm_6"/>
    <property type="match status" value="1"/>
</dbReference>
<feature type="transmembrane region" description="Helical" evidence="10">
    <location>
        <begin position="48"/>
        <end position="66"/>
    </location>
</feature>
<name>A0A346D3W0_9HYME</name>
<comment type="caution">
    <text evidence="10">Lacks conserved residue(s) required for the propagation of feature annotation.</text>
</comment>